<reference evidence="4" key="1">
    <citation type="journal article" date="2022" name="Plant J.">
        <title>Strategies of tolerance reflected in two North American maple genomes.</title>
        <authorList>
            <person name="McEvoy S.L."/>
            <person name="Sezen U.U."/>
            <person name="Trouern-Trend A."/>
            <person name="McMahon S.M."/>
            <person name="Schaberg P.G."/>
            <person name="Yang J."/>
            <person name="Wegrzyn J.L."/>
            <person name="Swenson N.G."/>
        </authorList>
    </citation>
    <scope>NUCLEOTIDE SEQUENCE</scope>
    <source>
        <strain evidence="4">NS2018</strain>
    </source>
</reference>
<dbReference type="Proteomes" id="UP001168877">
    <property type="component" value="Unassembled WGS sequence"/>
</dbReference>
<dbReference type="PROSITE" id="PS51913">
    <property type="entry name" value="HTH_HARE"/>
    <property type="match status" value="1"/>
</dbReference>
<dbReference type="PANTHER" id="PTHR36968:SF5">
    <property type="entry name" value="HOMEOBOX-DDT DOMAIN PROTEIN RLT2"/>
    <property type="match status" value="1"/>
</dbReference>
<dbReference type="GO" id="GO:0006357">
    <property type="term" value="P:regulation of transcription by RNA polymerase II"/>
    <property type="evidence" value="ECO:0007669"/>
    <property type="project" value="InterPro"/>
</dbReference>
<evidence type="ECO:0000313" key="4">
    <source>
        <dbReference type="EMBL" id="KAK0581753.1"/>
    </source>
</evidence>
<evidence type="ECO:0000313" key="3">
    <source>
        <dbReference type="EMBL" id="KAK0574130.1"/>
    </source>
</evidence>
<dbReference type="Pfam" id="PF05066">
    <property type="entry name" value="HARE-HTH"/>
    <property type="match status" value="1"/>
</dbReference>
<evidence type="ECO:0000313" key="5">
    <source>
        <dbReference type="Proteomes" id="UP001168877"/>
    </source>
</evidence>
<evidence type="ECO:0000256" key="1">
    <source>
        <dbReference type="ARBA" id="ARBA00023163"/>
    </source>
</evidence>
<name>A0AA39RZ39_ACESA</name>
<dbReference type="InterPro" id="IPR007759">
    <property type="entry name" value="Asxl_HARE-HTH"/>
</dbReference>
<evidence type="ECO:0000259" key="2">
    <source>
        <dbReference type="PROSITE" id="PS51913"/>
    </source>
</evidence>
<keyword evidence="1" id="KW-0804">Transcription</keyword>
<dbReference type="EMBL" id="JAUESC010000384">
    <property type="protein sequence ID" value="KAK0581753.1"/>
    <property type="molecule type" value="Genomic_DNA"/>
</dbReference>
<dbReference type="PANTHER" id="PTHR36968">
    <property type="entry name" value="HOMEOBOX-DDT DOMAIN PROTEIN RLT2"/>
    <property type="match status" value="1"/>
</dbReference>
<feature type="domain" description="HTH HARE-type" evidence="2">
    <location>
        <begin position="19"/>
        <end position="88"/>
    </location>
</feature>
<accession>A0AA39RZ39</accession>
<sequence>MQEKGFSNPRSSRHRLTPGTVKFAAFHVLSLEGSKGLTILDVADKIQKSGLRDLTTSNTPEASIAAALSRDSKLFERTAPSTYGVRPAYRKDLADVEAILSAARERIRIFK</sequence>
<proteinExistence type="predicted"/>
<gene>
    <name evidence="4" type="ORF">LWI29_017502</name>
    <name evidence="3" type="ORF">LWI29_018612</name>
</gene>
<reference evidence="4" key="2">
    <citation type="submission" date="2023-06" db="EMBL/GenBank/DDBJ databases">
        <authorList>
            <person name="Swenson N.G."/>
            <person name="Wegrzyn J.L."/>
            <person name="Mcevoy S.L."/>
        </authorList>
    </citation>
    <scope>NUCLEOTIDE SEQUENCE</scope>
    <source>
        <strain evidence="4">NS2018</strain>
        <tissue evidence="4">Leaf</tissue>
    </source>
</reference>
<organism evidence="4 5">
    <name type="scientific">Acer saccharum</name>
    <name type="common">Sugar maple</name>
    <dbReference type="NCBI Taxonomy" id="4024"/>
    <lineage>
        <taxon>Eukaryota</taxon>
        <taxon>Viridiplantae</taxon>
        <taxon>Streptophyta</taxon>
        <taxon>Embryophyta</taxon>
        <taxon>Tracheophyta</taxon>
        <taxon>Spermatophyta</taxon>
        <taxon>Magnoliopsida</taxon>
        <taxon>eudicotyledons</taxon>
        <taxon>Gunneridae</taxon>
        <taxon>Pentapetalae</taxon>
        <taxon>rosids</taxon>
        <taxon>malvids</taxon>
        <taxon>Sapindales</taxon>
        <taxon>Sapindaceae</taxon>
        <taxon>Hippocastanoideae</taxon>
        <taxon>Acereae</taxon>
        <taxon>Acer</taxon>
    </lineage>
</organism>
<keyword evidence="5" id="KW-1185">Reference proteome</keyword>
<comment type="caution">
    <text evidence="4">The sequence shown here is derived from an EMBL/GenBank/DDBJ whole genome shotgun (WGS) entry which is preliminary data.</text>
</comment>
<protein>
    <recommendedName>
        <fullName evidence="2">HTH HARE-type domain-containing protein</fullName>
    </recommendedName>
</protein>
<dbReference type="InterPro" id="IPR044977">
    <property type="entry name" value="RLT1-3"/>
</dbReference>
<dbReference type="EMBL" id="JAUESC010000387">
    <property type="protein sequence ID" value="KAK0574130.1"/>
    <property type="molecule type" value="Genomic_DNA"/>
</dbReference>
<dbReference type="AlphaFoldDB" id="A0AA39RZ39"/>